<dbReference type="EMBL" id="GABC01001506">
    <property type="protein sequence ID" value="JAA09832.1"/>
    <property type="molecule type" value="mRNA"/>
</dbReference>
<protein>
    <submittedName>
        <fullName evidence="5">Solute carrier family 39 (Zinc transporter), member 3</fullName>
    </submittedName>
</protein>
<name>K7C7E4_PANTR</name>
<evidence type="ECO:0000256" key="1">
    <source>
        <dbReference type="SAM" id="MobiDB-lite"/>
    </source>
</evidence>
<dbReference type="AlphaFoldDB" id="K7C7E4"/>
<reference evidence="5" key="1">
    <citation type="submission" date="2012-10" db="EMBL/GenBank/DDBJ databases">
        <title>De novo assembly of the reference chimpanzee transcriptome from NextGen mRNA sequences.</title>
        <authorList>
            <person name="Maudhoo M.D."/>
            <person name="Meehan D.T."/>
            <person name="Norgren R.B.Jr."/>
        </authorList>
    </citation>
    <scope>NUCLEOTIDE SEQUENCE</scope>
    <source>
        <tissue evidence="2">Adipose stromal</tissue>
        <tissue evidence="5">Skeletal muscle</tissue>
        <tissue evidence="4">Skin</tissue>
        <tissue evidence="3">Smooth vascular</tissue>
    </source>
</reference>
<dbReference type="EMBL" id="GABF01007025">
    <property type="protein sequence ID" value="JAA15120.1"/>
    <property type="molecule type" value="mRNA"/>
</dbReference>
<sequence length="161" mass="17136">MTPCETWSVGPSWPAPGFPPFRAETPHSCCCAWLSLHSFVTRCVKTDICTARMEILVISDVSCIPEATASPPFPPWSWCHPRHPLTAGLGDCGELALPPPNHSGLLMAPKPFPPFSCPRAGQADEVPTPEPPASPTAGPGSQSPLENGAWFTAPVHLPHLS</sequence>
<accession>K7C7E4</accession>
<gene>
    <name evidence="5" type="primary">SLC39A3</name>
</gene>
<feature type="region of interest" description="Disordered" evidence="1">
    <location>
        <begin position="118"/>
        <end position="149"/>
    </location>
</feature>
<evidence type="ECO:0000313" key="2">
    <source>
        <dbReference type="EMBL" id="JAA09832.1"/>
    </source>
</evidence>
<proteinExistence type="evidence at transcript level"/>
<organism evidence="5">
    <name type="scientific">Pan troglodytes</name>
    <name type="common">Chimpanzee</name>
    <dbReference type="NCBI Taxonomy" id="9598"/>
    <lineage>
        <taxon>Eukaryota</taxon>
        <taxon>Metazoa</taxon>
        <taxon>Chordata</taxon>
        <taxon>Craniata</taxon>
        <taxon>Vertebrata</taxon>
        <taxon>Euteleostomi</taxon>
        <taxon>Mammalia</taxon>
        <taxon>Eutheria</taxon>
        <taxon>Euarchontoglires</taxon>
        <taxon>Primates</taxon>
        <taxon>Haplorrhini</taxon>
        <taxon>Catarrhini</taxon>
        <taxon>Hominidae</taxon>
        <taxon>Pan</taxon>
    </lineage>
</organism>
<dbReference type="EMBL" id="GABD01010362">
    <property type="protein sequence ID" value="JAA22738.1"/>
    <property type="molecule type" value="mRNA"/>
</dbReference>
<evidence type="ECO:0000313" key="4">
    <source>
        <dbReference type="EMBL" id="JAA22738.1"/>
    </source>
</evidence>
<evidence type="ECO:0000313" key="3">
    <source>
        <dbReference type="EMBL" id="JAA15120.1"/>
    </source>
</evidence>
<dbReference type="EMBL" id="GABE01006253">
    <property type="protein sequence ID" value="JAA38486.1"/>
    <property type="molecule type" value="mRNA"/>
</dbReference>
<evidence type="ECO:0000313" key="5">
    <source>
        <dbReference type="EMBL" id="JAA38486.1"/>
    </source>
</evidence>